<dbReference type="PROSITE" id="PS00310">
    <property type="entry name" value="LAMP_1"/>
    <property type="match status" value="1"/>
</dbReference>
<evidence type="ECO:0000313" key="3">
    <source>
        <dbReference type="Proteomes" id="UP000019471"/>
    </source>
</evidence>
<dbReference type="eggNOG" id="ENOG502RZBP">
    <property type="taxonomic scope" value="Eukaryota"/>
</dbReference>
<dbReference type="InterPro" id="IPR006583">
    <property type="entry name" value="PAN-3_domain"/>
</dbReference>
<gene>
    <name evidence="2" type="ORF">A1O5_03267</name>
</gene>
<dbReference type="GeneID" id="19187996"/>
<evidence type="ECO:0000259" key="1">
    <source>
        <dbReference type="Pfam" id="PF08277"/>
    </source>
</evidence>
<organism evidence="2 3">
    <name type="scientific">Cladophialophora psammophila CBS 110553</name>
    <dbReference type="NCBI Taxonomy" id="1182543"/>
    <lineage>
        <taxon>Eukaryota</taxon>
        <taxon>Fungi</taxon>
        <taxon>Dikarya</taxon>
        <taxon>Ascomycota</taxon>
        <taxon>Pezizomycotina</taxon>
        <taxon>Eurotiomycetes</taxon>
        <taxon>Chaetothyriomycetidae</taxon>
        <taxon>Chaetothyriales</taxon>
        <taxon>Herpotrichiellaceae</taxon>
        <taxon>Cladophialophora</taxon>
    </lineage>
</organism>
<dbReference type="AlphaFoldDB" id="W9X9A0"/>
<accession>W9X9A0</accession>
<dbReference type="Pfam" id="PF08277">
    <property type="entry name" value="PAN_3"/>
    <property type="match status" value="1"/>
</dbReference>
<dbReference type="STRING" id="1182543.W9X9A0"/>
<protein>
    <recommendedName>
        <fullName evidence="1">PAN-3 domain-containing protein</fullName>
    </recommendedName>
</protein>
<feature type="domain" description="PAN-3" evidence="1">
    <location>
        <begin position="4"/>
        <end position="55"/>
    </location>
</feature>
<dbReference type="Proteomes" id="UP000019471">
    <property type="component" value="Unassembled WGS sequence"/>
</dbReference>
<dbReference type="OrthoDB" id="4149590at2759"/>
<evidence type="ECO:0000313" key="2">
    <source>
        <dbReference type="EMBL" id="EXJ73506.1"/>
    </source>
</evidence>
<name>W9X9A0_9EURO</name>
<dbReference type="RefSeq" id="XP_007742069.1">
    <property type="nucleotide sequence ID" value="XM_007743879.1"/>
</dbReference>
<sequence length="300" mass="31382">MSSGSTGGTVTTASGQYYSLESCISACTAAGTATCLVAYWASQIRTCYLYSRVNTGGVSGLAGGQSPAKIVGSGVRTARLLTGQPVPNVVDATYLLAPGADLGLCNNNNYQLAFIGVYYNGLTGTGPATINNNRDNIWYVSCGSSFQNSQSGTQLIPAYSVGTPIFGFTSAPATADDCARVCQSYHSAFLASGGQDCQLWQFAPTASTQCQLYPSYAGIANGASPGTLKDGNNNNIFAAGLLRGNSATEFSSQAQYKKRSLPAGMEYSRRHARDSLIDDGSVPDVVLKFDQGTGNWTESW</sequence>
<keyword evidence="3" id="KW-1185">Reference proteome</keyword>
<reference evidence="2 3" key="1">
    <citation type="submission" date="2013-03" db="EMBL/GenBank/DDBJ databases">
        <title>The Genome Sequence of Cladophialophora psammophila CBS 110553.</title>
        <authorList>
            <consortium name="The Broad Institute Genomics Platform"/>
            <person name="Cuomo C."/>
            <person name="de Hoog S."/>
            <person name="Gorbushina A."/>
            <person name="Walker B."/>
            <person name="Young S.K."/>
            <person name="Zeng Q."/>
            <person name="Gargeya S."/>
            <person name="Fitzgerald M."/>
            <person name="Haas B."/>
            <person name="Abouelleil A."/>
            <person name="Allen A.W."/>
            <person name="Alvarado L."/>
            <person name="Arachchi H.M."/>
            <person name="Berlin A.M."/>
            <person name="Chapman S.B."/>
            <person name="Gainer-Dewar J."/>
            <person name="Goldberg J."/>
            <person name="Griggs A."/>
            <person name="Gujja S."/>
            <person name="Hansen M."/>
            <person name="Howarth C."/>
            <person name="Imamovic A."/>
            <person name="Ireland A."/>
            <person name="Larimer J."/>
            <person name="McCowan C."/>
            <person name="Murphy C."/>
            <person name="Pearson M."/>
            <person name="Poon T.W."/>
            <person name="Priest M."/>
            <person name="Roberts A."/>
            <person name="Saif S."/>
            <person name="Shea T."/>
            <person name="Sisk P."/>
            <person name="Sykes S."/>
            <person name="Wortman J."/>
            <person name="Nusbaum C."/>
            <person name="Birren B."/>
        </authorList>
    </citation>
    <scope>NUCLEOTIDE SEQUENCE [LARGE SCALE GENOMIC DNA]</scope>
    <source>
        <strain evidence="2 3">CBS 110553</strain>
    </source>
</reference>
<dbReference type="InterPro" id="IPR018134">
    <property type="entry name" value="LAMP_CS"/>
</dbReference>
<dbReference type="GO" id="GO:0005886">
    <property type="term" value="C:plasma membrane"/>
    <property type="evidence" value="ECO:0007669"/>
    <property type="project" value="UniProtKB-SubCell"/>
</dbReference>
<comment type="caution">
    <text evidence="2">The sequence shown here is derived from an EMBL/GenBank/DDBJ whole genome shotgun (WGS) entry which is preliminary data.</text>
</comment>
<dbReference type="EMBL" id="AMGX01000004">
    <property type="protein sequence ID" value="EXJ73506.1"/>
    <property type="molecule type" value="Genomic_DNA"/>
</dbReference>
<dbReference type="HOGENOM" id="CLU_056588_0_0_1"/>
<proteinExistence type="predicted"/>